<comment type="cofactor">
    <cofactor evidence="1">
        <name>Fe(2+)</name>
        <dbReference type="ChEBI" id="CHEBI:29033"/>
    </cofactor>
</comment>
<evidence type="ECO:0000313" key="3">
    <source>
        <dbReference type="Proteomes" id="UP000002698"/>
    </source>
</evidence>
<feature type="transmembrane region" description="Helical" evidence="1">
    <location>
        <begin position="192"/>
        <end position="211"/>
    </location>
</feature>
<feature type="transmembrane region" description="Helical" evidence="1">
    <location>
        <begin position="20"/>
        <end position="38"/>
    </location>
</feature>
<keyword evidence="1" id="KW-0223">Dioxygenase</keyword>
<keyword evidence="1 2" id="KW-0560">Oxidoreductase</keyword>
<dbReference type="GO" id="GO:0003834">
    <property type="term" value="F:beta-carotene 15,15'-dioxygenase activity"/>
    <property type="evidence" value="ECO:0007669"/>
    <property type="project" value="UniProtKB-EC"/>
</dbReference>
<evidence type="ECO:0000256" key="1">
    <source>
        <dbReference type="HAMAP-Rule" id="MF_02093"/>
    </source>
</evidence>
<keyword evidence="1" id="KW-0472">Membrane</keyword>
<accession>A0A1U7ETG8</accession>
<dbReference type="Proteomes" id="UP000002698">
    <property type="component" value="Chromosome"/>
</dbReference>
<dbReference type="GO" id="GO:0016121">
    <property type="term" value="P:carotene catabolic process"/>
    <property type="evidence" value="ECO:0007669"/>
    <property type="project" value="UniProtKB-UniRule"/>
</dbReference>
<feature type="transmembrane region" description="Helical" evidence="1">
    <location>
        <begin position="223"/>
        <end position="246"/>
    </location>
</feature>
<name>A0A1U7ETG8_NATPD</name>
<dbReference type="EC" id="1.13.11.63" evidence="1"/>
<gene>
    <name evidence="2" type="primary">brp</name>
    <name evidence="2" type="ordered locus">NP_0206A</name>
</gene>
<comment type="subcellular location">
    <subcellularLocation>
        <location evidence="1">Cell membrane</location>
        <topology evidence="1">Multi-pass membrane protein</topology>
    </subcellularLocation>
</comment>
<dbReference type="DNASU" id="3702557"/>
<keyword evidence="1" id="KW-1133">Transmembrane helix</keyword>
<dbReference type="GeneID" id="3702557"/>
<reference evidence="2 3" key="1">
    <citation type="journal article" date="2005" name="Genome Res.">
        <title>Living with two extremes: conclusions from the genome sequence of Natronomonas pharaonis.</title>
        <authorList>
            <person name="Falb M."/>
            <person name="Pfeiffer F."/>
            <person name="Palm P."/>
            <person name="Rodewald K."/>
            <person name="Hickmann V."/>
            <person name="Tittor J."/>
            <person name="Oesterhelt D."/>
        </authorList>
    </citation>
    <scope>NUCLEOTIDE SEQUENCE [LARGE SCALE GENOMIC DNA]</scope>
    <source>
        <strain evidence="3">ATCC 35678 / DSM 2160 / CIP 103997 / JCM 8858 / NBRC 14720 / NCIMB 2260 / Gabara</strain>
    </source>
</reference>
<dbReference type="NCBIfam" id="TIGR03753">
    <property type="entry name" value="blh_monoox"/>
    <property type="match status" value="1"/>
</dbReference>
<evidence type="ECO:0000313" key="2">
    <source>
        <dbReference type="EMBL" id="CAI48194.1"/>
    </source>
</evidence>
<dbReference type="EMBL" id="CR936257">
    <property type="protein sequence ID" value="CAI48194.1"/>
    <property type="molecule type" value="Genomic_DNA"/>
</dbReference>
<dbReference type="EnsemblBacteria" id="CAI48194">
    <property type="protein sequence ID" value="CAI48194"/>
    <property type="gene ID" value="NP_0206A"/>
</dbReference>
<dbReference type="InterPro" id="IPR022270">
    <property type="entry name" value="Blh_diox"/>
</dbReference>
<feature type="transmembrane region" description="Helical" evidence="1">
    <location>
        <begin position="280"/>
        <end position="302"/>
    </location>
</feature>
<dbReference type="HAMAP" id="MF_02093">
    <property type="entry name" value="Beta_carotene_diox"/>
    <property type="match status" value="1"/>
</dbReference>
<dbReference type="AlphaFoldDB" id="A0A1U7ETG8"/>
<comment type="function">
    <text evidence="1">Catalyzes the cleavage of beta-carotene at its central double bond (15,15') to yield two molecules of all-trans-retinal.</text>
</comment>
<proteinExistence type="inferred from homology"/>
<dbReference type="GO" id="GO:0005886">
    <property type="term" value="C:plasma membrane"/>
    <property type="evidence" value="ECO:0007669"/>
    <property type="project" value="UniProtKB-SubCell"/>
</dbReference>
<dbReference type="KEGG" id="nph:NP_0206A"/>
<dbReference type="GO" id="GO:0005506">
    <property type="term" value="F:iron ion binding"/>
    <property type="evidence" value="ECO:0007669"/>
    <property type="project" value="UniProtKB-UniRule"/>
</dbReference>
<feature type="transmembrane region" description="Helical" evidence="1">
    <location>
        <begin position="311"/>
        <end position="337"/>
    </location>
</feature>
<keyword evidence="1" id="KW-0408">Iron</keyword>
<keyword evidence="1" id="KW-0812">Transmembrane</keyword>
<dbReference type="eggNOG" id="arCOG02946">
    <property type="taxonomic scope" value="Archaea"/>
</dbReference>
<comment type="caution">
    <text evidence="1">Lacks conserved residue(s) required for the propagation of feature annotation.</text>
</comment>
<dbReference type="Pfam" id="PF15461">
    <property type="entry name" value="BCD"/>
    <property type="match status" value="1"/>
</dbReference>
<comment type="similarity">
    <text evidence="1">Belongs to the Brp/Blh beta-carotene diooxygenase family.</text>
</comment>
<dbReference type="RefSeq" id="WP_011321833.1">
    <property type="nucleotide sequence ID" value="NC_007426.1"/>
</dbReference>
<dbReference type="GO" id="GO:0010436">
    <property type="term" value="F:carotenoid dioxygenase activity"/>
    <property type="evidence" value="ECO:0007669"/>
    <property type="project" value="UniProtKB-UniRule"/>
</dbReference>
<protein>
    <recommendedName>
        <fullName evidence="1">Probable beta-carotene 15,15'-dioxygenase</fullName>
        <ecNumber evidence="1">1.13.11.63</ecNumber>
    </recommendedName>
</protein>
<dbReference type="HOGENOM" id="CLU_068196_0_0_2"/>
<keyword evidence="3" id="KW-1185">Reference proteome</keyword>
<keyword evidence="1" id="KW-0479">Metal-binding</keyword>
<keyword evidence="1" id="KW-1003">Cell membrane</keyword>
<dbReference type="STRING" id="348780.NP_0206A"/>
<organism evidence="2 3">
    <name type="scientific">Natronomonas pharaonis (strain ATCC 35678 / DSM 2160 / CIP 103997 / JCM 8858 / NBRC 14720 / NCIMB 2260 / Gabara)</name>
    <name type="common">Halobacterium pharaonis</name>
    <dbReference type="NCBI Taxonomy" id="348780"/>
    <lineage>
        <taxon>Archaea</taxon>
        <taxon>Methanobacteriati</taxon>
        <taxon>Methanobacteriota</taxon>
        <taxon>Stenosarchaea group</taxon>
        <taxon>Halobacteria</taxon>
        <taxon>Halobacteriales</taxon>
        <taxon>Natronomonadaceae</taxon>
        <taxon>Natronomonas</taxon>
    </lineage>
</organism>
<feature type="transmembrane region" description="Helical" evidence="1">
    <location>
        <begin position="145"/>
        <end position="172"/>
    </location>
</feature>
<sequence length="347" mass="36717">MATVESNLRRLGTSRSRRLLSGSRIALVVLIGWFLLARWAGISLSMQTQAAVYLFGMVALNLPYGGYEHMVNLDPRELSFGLRYIAAYLALVVGFVAVFFVAPVVGLALAIAVAVAKGGHGGLRVLDATVGTSHLKTTAQRALAAFVRGGTVMIVPLFFWPGDFAAFSTFMVDMFEMGAFASVAPHFDALRYGLGAVFAVAAVSHVAVGYLRHETLSTWALDAGETALLIAYFAVVPVVVAVGLYFPLWYSARQSARIAAVESDTLDSGPDSSRTAPGTAVAAFVGGAIATFALAGLLFVLLPNPMAGGTLLISGVAFFTVFISIIALPHVVVGSWFDTDRGIWYVP</sequence>
<comment type="catalytic activity">
    <reaction evidence="1">
        <text>all-trans-beta-carotene + O2 = 2 all-trans-retinal</text>
        <dbReference type="Rhea" id="RHEA:32887"/>
        <dbReference type="ChEBI" id="CHEBI:15379"/>
        <dbReference type="ChEBI" id="CHEBI:17579"/>
        <dbReference type="ChEBI" id="CHEBI:17898"/>
        <dbReference type="EC" id="1.13.11.63"/>
    </reaction>
</comment>
<feature type="transmembrane region" description="Helical" evidence="1">
    <location>
        <begin position="87"/>
        <end position="116"/>
    </location>
</feature>